<evidence type="ECO:0000256" key="6">
    <source>
        <dbReference type="ARBA" id="ARBA00023163"/>
    </source>
</evidence>
<feature type="region of interest" description="Disordered" evidence="9">
    <location>
        <begin position="1"/>
        <end position="46"/>
    </location>
</feature>
<dbReference type="InterPro" id="IPR007412">
    <property type="entry name" value="FlgM"/>
</dbReference>
<keyword evidence="11" id="KW-0966">Cell projection</keyword>
<feature type="domain" description="Anti-sigma-28 factor FlgM C-terminal" evidence="10">
    <location>
        <begin position="49"/>
        <end position="97"/>
    </location>
</feature>
<keyword evidence="11" id="KW-0969">Cilium</keyword>
<evidence type="ECO:0000256" key="7">
    <source>
        <dbReference type="ARBA" id="ARBA00024739"/>
    </source>
</evidence>
<evidence type="ECO:0000259" key="10">
    <source>
        <dbReference type="Pfam" id="PF04316"/>
    </source>
</evidence>
<evidence type="ECO:0000256" key="1">
    <source>
        <dbReference type="ARBA" id="ARBA00005322"/>
    </source>
</evidence>
<evidence type="ECO:0000313" key="11">
    <source>
        <dbReference type="EMBL" id="WNO04914.1"/>
    </source>
</evidence>
<evidence type="ECO:0000256" key="3">
    <source>
        <dbReference type="ARBA" id="ARBA00022491"/>
    </source>
</evidence>
<organism evidence="11 12">
    <name type="scientific">Rhodoferax mekongensis</name>
    <dbReference type="NCBI Taxonomy" id="3068341"/>
    <lineage>
        <taxon>Bacteria</taxon>
        <taxon>Pseudomonadati</taxon>
        <taxon>Pseudomonadota</taxon>
        <taxon>Betaproteobacteria</taxon>
        <taxon>Burkholderiales</taxon>
        <taxon>Comamonadaceae</taxon>
        <taxon>Rhodoferax</taxon>
    </lineage>
</organism>
<evidence type="ECO:0000256" key="9">
    <source>
        <dbReference type="SAM" id="MobiDB-lite"/>
    </source>
</evidence>
<keyword evidence="3" id="KW-0678">Repressor</keyword>
<evidence type="ECO:0000313" key="12">
    <source>
        <dbReference type="Proteomes" id="UP001302257"/>
    </source>
</evidence>
<dbReference type="SUPFAM" id="SSF101498">
    <property type="entry name" value="Anti-sigma factor FlgM"/>
    <property type="match status" value="1"/>
</dbReference>
<dbReference type="NCBIfam" id="TIGR03824">
    <property type="entry name" value="FlgM_jcvi"/>
    <property type="match status" value="1"/>
</dbReference>
<dbReference type="RefSeq" id="WP_313867730.1">
    <property type="nucleotide sequence ID" value="NZ_CP132507.1"/>
</dbReference>
<feature type="compositionally biased region" description="Low complexity" evidence="9">
    <location>
        <begin position="20"/>
        <end position="46"/>
    </location>
</feature>
<comment type="similarity">
    <text evidence="1">Belongs to the FlgM family.</text>
</comment>
<proteinExistence type="inferred from homology"/>
<dbReference type="Pfam" id="PF04316">
    <property type="entry name" value="FlgM"/>
    <property type="match status" value="1"/>
</dbReference>
<name>A0ABZ0AZK2_9BURK</name>
<evidence type="ECO:0000256" key="5">
    <source>
        <dbReference type="ARBA" id="ARBA00023015"/>
    </source>
</evidence>
<keyword evidence="11" id="KW-0282">Flagellum</keyword>
<sequence>MKIGQPSDIPASVTSTVSGAAQKAAQSSNAAANANTNAAQSTRSAGVAVTVSTAARALEKPERNEADVDTAKVASVKAAIQDGTYTVNAEAIADKLLSNAQEMLDRTTR</sequence>
<accession>A0ABZ0AZK2</accession>
<gene>
    <name evidence="11" type="primary">flgM</name>
    <name evidence="11" type="ORF">RAN89_00345</name>
</gene>
<keyword evidence="12" id="KW-1185">Reference proteome</keyword>
<evidence type="ECO:0000256" key="4">
    <source>
        <dbReference type="ARBA" id="ARBA00022795"/>
    </source>
</evidence>
<keyword evidence="4" id="KW-1005">Bacterial flagellum biogenesis</keyword>
<dbReference type="InterPro" id="IPR031316">
    <property type="entry name" value="FlgM_C"/>
</dbReference>
<evidence type="ECO:0000256" key="8">
    <source>
        <dbReference type="ARBA" id="ARBA00030117"/>
    </source>
</evidence>
<evidence type="ECO:0000256" key="2">
    <source>
        <dbReference type="ARBA" id="ARBA00017823"/>
    </source>
</evidence>
<comment type="function">
    <text evidence="7">Responsible for the coupling of flagellin expression to flagellar assembly by preventing expression of the flagellin genes when a component of the middle class of proteins is defective. It negatively regulates flagellar genes by inhibiting the activity of FliA by directly binding to FliA.</text>
</comment>
<keyword evidence="6" id="KW-0804">Transcription</keyword>
<dbReference type="Proteomes" id="UP001302257">
    <property type="component" value="Chromosome"/>
</dbReference>
<reference evidence="11 12" key="1">
    <citation type="submission" date="2023-08" db="EMBL/GenBank/DDBJ databases">
        <title>Rhodoferax potami sp. nov. and Rhodoferax mekongensis sp. nov., isolated from the Mekong River in Thailand.</title>
        <authorList>
            <person name="Kitikhun S."/>
            <person name="Charoenyingcharoen P."/>
            <person name="Siriarchawattana P."/>
            <person name="Likhitrattanapisal S."/>
            <person name="Nilsakha T."/>
            <person name="Chanpet A."/>
            <person name="Rattanawaree P."/>
            <person name="Ingsriswang S."/>
        </authorList>
    </citation>
    <scope>NUCLEOTIDE SEQUENCE [LARGE SCALE GENOMIC DNA]</scope>
    <source>
        <strain evidence="11 12">TBRC 17307</strain>
    </source>
</reference>
<dbReference type="InterPro" id="IPR035890">
    <property type="entry name" value="Anti-sigma-28_factor_FlgM_sf"/>
</dbReference>
<dbReference type="EMBL" id="CP132507">
    <property type="protein sequence ID" value="WNO04914.1"/>
    <property type="molecule type" value="Genomic_DNA"/>
</dbReference>
<protein>
    <recommendedName>
        <fullName evidence="2">Negative regulator of flagellin synthesis</fullName>
    </recommendedName>
    <alternativeName>
        <fullName evidence="8">Anti-sigma-28 factor</fullName>
    </alternativeName>
</protein>
<keyword evidence="5" id="KW-0805">Transcription regulation</keyword>